<evidence type="ECO:0000313" key="1">
    <source>
        <dbReference type="EMBL" id="KAF5897931.1"/>
    </source>
</evidence>
<protein>
    <submittedName>
        <fullName evidence="1">DNA excision repair protein ERCC-6-like 2</fullName>
    </submittedName>
</protein>
<dbReference type="Proteomes" id="UP000727407">
    <property type="component" value="Unassembled WGS sequence"/>
</dbReference>
<comment type="caution">
    <text evidence="1">The sequence shown here is derived from an EMBL/GenBank/DDBJ whole genome shotgun (WGS) entry which is preliminary data.</text>
</comment>
<name>A0A8J4X224_CLAMG</name>
<accession>A0A8J4X224</accession>
<sequence>SVRDLPLKHSPIRGLSYACPLCDSRTKSGGAQGWHSSTSLCPGSSSGKLEVTPGNFSGFSAIGAKCDRTKCEVIQSLSELYS</sequence>
<evidence type="ECO:0000313" key="2">
    <source>
        <dbReference type="Proteomes" id="UP000727407"/>
    </source>
</evidence>
<feature type="non-terminal residue" evidence="1">
    <location>
        <position position="1"/>
    </location>
</feature>
<reference evidence="1" key="1">
    <citation type="submission" date="2020-07" db="EMBL/GenBank/DDBJ databases">
        <title>Clarias magur genome sequencing, assembly and annotation.</title>
        <authorList>
            <person name="Kushwaha B."/>
            <person name="Kumar R."/>
            <person name="Das P."/>
            <person name="Joshi C.G."/>
            <person name="Kumar D."/>
            <person name="Nagpure N.S."/>
            <person name="Pandey M."/>
            <person name="Agarwal S."/>
            <person name="Srivastava S."/>
            <person name="Singh M."/>
            <person name="Sahoo L."/>
            <person name="Jayasankar P."/>
            <person name="Meher P.K."/>
            <person name="Koringa P.G."/>
            <person name="Iquebal M.A."/>
            <person name="Das S.P."/>
            <person name="Bit A."/>
            <person name="Patnaik S."/>
            <person name="Patel N."/>
            <person name="Shah T.M."/>
            <person name="Hinsu A."/>
            <person name="Jena J.K."/>
        </authorList>
    </citation>
    <scope>NUCLEOTIDE SEQUENCE</scope>
    <source>
        <strain evidence="1">CIFAMagur01</strain>
        <tissue evidence="1">Testis</tissue>
    </source>
</reference>
<proteinExistence type="predicted"/>
<dbReference type="AlphaFoldDB" id="A0A8J4X224"/>
<dbReference type="EMBL" id="QNUK01000216">
    <property type="protein sequence ID" value="KAF5897931.1"/>
    <property type="molecule type" value="Genomic_DNA"/>
</dbReference>
<organism evidence="1 2">
    <name type="scientific">Clarias magur</name>
    <name type="common">Asian catfish</name>
    <name type="synonym">Macropteronotus magur</name>
    <dbReference type="NCBI Taxonomy" id="1594786"/>
    <lineage>
        <taxon>Eukaryota</taxon>
        <taxon>Metazoa</taxon>
        <taxon>Chordata</taxon>
        <taxon>Craniata</taxon>
        <taxon>Vertebrata</taxon>
        <taxon>Euteleostomi</taxon>
        <taxon>Actinopterygii</taxon>
        <taxon>Neopterygii</taxon>
        <taxon>Teleostei</taxon>
        <taxon>Ostariophysi</taxon>
        <taxon>Siluriformes</taxon>
        <taxon>Clariidae</taxon>
        <taxon>Clarias</taxon>
    </lineage>
</organism>
<feature type="non-terminal residue" evidence="1">
    <location>
        <position position="82"/>
    </location>
</feature>
<gene>
    <name evidence="1" type="primary">mvb12a</name>
    <name evidence="1" type="ORF">DAT39_012353</name>
</gene>
<keyword evidence="2" id="KW-1185">Reference proteome</keyword>